<proteinExistence type="predicted"/>
<organism evidence="2 3">
    <name type="scientific">Sphingomonas psychrolutea</name>
    <dbReference type="NCBI Taxonomy" id="1259676"/>
    <lineage>
        <taxon>Bacteria</taxon>
        <taxon>Pseudomonadati</taxon>
        <taxon>Pseudomonadota</taxon>
        <taxon>Alphaproteobacteria</taxon>
        <taxon>Sphingomonadales</taxon>
        <taxon>Sphingomonadaceae</taxon>
        <taxon>Sphingomonas</taxon>
    </lineage>
</organism>
<keyword evidence="1" id="KW-1133">Transmembrane helix</keyword>
<accession>A0ABQ1GKU4</accession>
<gene>
    <name evidence="2" type="ORF">GCM10011395_14700</name>
</gene>
<evidence type="ECO:0000256" key="1">
    <source>
        <dbReference type="SAM" id="Phobius"/>
    </source>
</evidence>
<name>A0ABQ1GKU4_9SPHN</name>
<keyword evidence="3" id="KW-1185">Reference proteome</keyword>
<dbReference type="RefSeq" id="WP_188446225.1">
    <property type="nucleotide sequence ID" value="NZ_BMDW01000007.1"/>
</dbReference>
<reference evidence="3" key="1">
    <citation type="journal article" date="2019" name="Int. J. Syst. Evol. Microbiol.">
        <title>The Global Catalogue of Microorganisms (GCM) 10K type strain sequencing project: providing services to taxonomists for standard genome sequencing and annotation.</title>
        <authorList>
            <consortium name="The Broad Institute Genomics Platform"/>
            <consortium name="The Broad Institute Genome Sequencing Center for Infectious Disease"/>
            <person name="Wu L."/>
            <person name="Ma J."/>
        </authorList>
    </citation>
    <scope>NUCLEOTIDE SEQUENCE [LARGE SCALE GENOMIC DNA]</scope>
    <source>
        <strain evidence="3">CGMCC 1.10106</strain>
    </source>
</reference>
<dbReference type="Proteomes" id="UP000618591">
    <property type="component" value="Unassembled WGS sequence"/>
</dbReference>
<sequence>MTVAASDIDLPDIAPARPVWLMTLADLALLLVGFFVFLQASQHLDKGAFAKGIREGFGVYDRAVVREPMAVSAGSVTGFAVGSAVLRQAPDALIGWARDSTRDPRVVLRVAGAVDGSADDVDPVTGSGAVLAADRARAVATVLLLAHAVPADRITLSAARPGRRAVTVTTGFAAPTAGVRQ</sequence>
<comment type="caution">
    <text evidence="2">The sequence shown here is derived from an EMBL/GenBank/DDBJ whole genome shotgun (WGS) entry which is preliminary data.</text>
</comment>
<protein>
    <recommendedName>
        <fullName evidence="4">Flagellar motor protein MotB</fullName>
    </recommendedName>
</protein>
<evidence type="ECO:0000313" key="3">
    <source>
        <dbReference type="Proteomes" id="UP000618591"/>
    </source>
</evidence>
<feature type="transmembrane region" description="Helical" evidence="1">
    <location>
        <begin position="19"/>
        <end position="38"/>
    </location>
</feature>
<keyword evidence="1" id="KW-0812">Transmembrane</keyword>
<keyword evidence="1" id="KW-0472">Membrane</keyword>
<evidence type="ECO:0000313" key="2">
    <source>
        <dbReference type="EMBL" id="GGA45549.1"/>
    </source>
</evidence>
<evidence type="ECO:0008006" key="4">
    <source>
        <dbReference type="Google" id="ProtNLM"/>
    </source>
</evidence>
<dbReference type="EMBL" id="BMDW01000007">
    <property type="protein sequence ID" value="GGA45549.1"/>
    <property type="molecule type" value="Genomic_DNA"/>
</dbReference>